<dbReference type="CDD" id="cd16917">
    <property type="entry name" value="HATPase_UhpB-NarQ-NarX-like"/>
    <property type="match status" value="1"/>
</dbReference>
<sequence length="575" mass="65414">MVNQYMPYIWLLISSSVITFFLGVIVLFGQRRSKVAFYFVLSMAVLTLWSLCNALEMMGDTLQSKLFWGNVQYIAYCYSPITLVALCMSFTGYDYLIKNKKVICLAILPTIIILLVWTNSYHGLMRYDVYLDESGPFPVISKKYGVAFYIHAIYSYLLNMTAVILLIRALFIKKSIYFKQVVMLLIGTCSIIIPNIIYVLGLSPFIMDITPVFFGPAGAIILGSIFWYRMFELVPAARAVVMETMNLGVMVLDQQDKVVDMNPAFMQIFNISSDYYDIRMEKVCSNTPKLVEAYKNGLQNFEFTVQTQDKCNIYEVQFNLLNDKKGNPIGKIAVAYDVTLKKQAEEEYLKQQKMISRMEEKERLARDLHDNLGQLLAYINMQVQGINQQLYNEGIDLVSDKLEQLSKVSQIAHSEVRDYIREVRNAANIERDFIHEIKNVISLFEHQTGIHVKLELGDNFTDEGITPYISSNLVNIMKESLNNIRKHSNAEKVQISLQNMEQQLRLYIKDDGKGFHCTNISGKGSFGLSIMKERANMLGGQIHIQSEMGKGTSISVSIPLEGGKAKNANEVNAGR</sequence>
<keyword evidence="9" id="KW-0963">Cytoplasm</keyword>
<evidence type="ECO:0000256" key="20">
    <source>
        <dbReference type="ARBA" id="ARBA00030800"/>
    </source>
</evidence>
<keyword evidence="10" id="KW-0808">Transferase</keyword>
<dbReference type="GO" id="GO:0005737">
    <property type="term" value="C:cytoplasm"/>
    <property type="evidence" value="ECO:0007669"/>
    <property type="project" value="UniProtKB-SubCell"/>
</dbReference>
<evidence type="ECO:0000256" key="11">
    <source>
        <dbReference type="ARBA" id="ARBA00022692"/>
    </source>
</evidence>
<evidence type="ECO:0000256" key="10">
    <source>
        <dbReference type="ARBA" id="ARBA00022679"/>
    </source>
</evidence>
<dbReference type="Gene3D" id="3.30.565.10">
    <property type="entry name" value="Histidine kinase-like ATPase, C-terminal domain"/>
    <property type="match status" value="1"/>
</dbReference>
<keyword evidence="7" id="KW-1003">Cell membrane</keyword>
<dbReference type="Pfam" id="PF13188">
    <property type="entry name" value="PAS_8"/>
    <property type="match status" value="1"/>
</dbReference>
<comment type="caution">
    <text evidence="23">The sequence shown here is derived from an EMBL/GenBank/DDBJ whole genome shotgun (WGS) entry which is preliminary data.</text>
</comment>
<feature type="transmembrane region" description="Helical" evidence="21">
    <location>
        <begin position="35"/>
        <end position="51"/>
    </location>
</feature>
<dbReference type="EMBL" id="JACEGA010000001">
    <property type="protein sequence ID" value="MBB2184667.1"/>
    <property type="molecule type" value="Genomic_DNA"/>
</dbReference>
<evidence type="ECO:0000256" key="13">
    <source>
        <dbReference type="ARBA" id="ARBA00022777"/>
    </source>
</evidence>
<dbReference type="GO" id="GO:0000155">
    <property type="term" value="F:phosphorelay sensor kinase activity"/>
    <property type="evidence" value="ECO:0007669"/>
    <property type="project" value="InterPro"/>
</dbReference>
<reference evidence="23 24" key="1">
    <citation type="submission" date="2020-07" db="EMBL/GenBank/DDBJ databases">
        <title>Characterization and genome sequencing of isolate MD1, a novel member within the family Lachnospiraceae.</title>
        <authorList>
            <person name="Rettenmaier R."/>
            <person name="Di Bello L."/>
            <person name="Zinser C."/>
            <person name="Scheitz K."/>
            <person name="Liebl W."/>
            <person name="Zverlov V."/>
        </authorList>
    </citation>
    <scope>NUCLEOTIDE SEQUENCE [LARGE SCALE GENOMIC DNA]</scope>
    <source>
        <strain evidence="23 24">MD1</strain>
    </source>
</reference>
<evidence type="ECO:0000256" key="5">
    <source>
        <dbReference type="ARBA" id="ARBA00012438"/>
    </source>
</evidence>
<evidence type="ECO:0000256" key="21">
    <source>
        <dbReference type="SAM" id="Phobius"/>
    </source>
</evidence>
<gene>
    <name evidence="23" type="ORF">H0486_17515</name>
</gene>
<dbReference type="InterPro" id="IPR004358">
    <property type="entry name" value="Sig_transdc_His_kin-like_C"/>
</dbReference>
<dbReference type="GO" id="GO:0051539">
    <property type="term" value="F:4 iron, 4 sulfur cluster binding"/>
    <property type="evidence" value="ECO:0007669"/>
    <property type="project" value="UniProtKB-KW"/>
</dbReference>
<evidence type="ECO:0000256" key="12">
    <source>
        <dbReference type="ARBA" id="ARBA00022723"/>
    </source>
</evidence>
<keyword evidence="17" id="KW-0411">Iron-sulfur</keyword>
<dbReference type="PANTHER" id="PTHR24421:SF37">
    <property type="entry name" value="SENSOR HISTIDINE KINASE NARS"/>
    <property type="match status" value="1"/>
</dbReference>
<dbReference type="PROSITE" id="PS50109">
    <property type="entry name" value="HIS_KIN"/>
    <property type="match status" value="1"/>
</dbReference>
<feature type="transmembrane region" description="Helical" evidence="21">
    <location>
        <begin position="209"/>
        <end position="228"/>
    </location>
</feature>
<keyword evidence="16" id="KW-0902">Two-component regulatory system</keyword>
<dbReference type="GO" id="GO:0046872">
    <property type="term" value="F:metal ion binding"/>
    <property type="evidence" value="ECO:0007669"/>
    <property type="project" value="UniProtKB-KW"/>
</dbReference>
<feature type="transmembrane region" description="Helical" evidence="21">
    <location>
        <begin position="144"/>
        <end position="169"/>
    </location>
</feature>
<evidence type="ECO:0000313" key="24">
    <source>
        <dbReference type="Proteomes" id="UP000574276"/>
    </source>
</evidence>
<dbReference type="SMART" id="SM00387">
    <property type="entry name" value="HATPase_c"/>
    <property type="match status" value="1"/>
</dbReference>
<evidence type="ECO:0000256" key="6">
    <source>
        <dbReference type="ARBA" id="ARBA00017322"/>
    </source>
</evidence>
<evidence type="ECO:0000256" key="1">
    <source>
        <dbReference type="ARBA" id="ARBA00000085"/>
    </source>
</evidence>
<evidence type="ECO:0000256" key="4">
    <source>
        <dbReference type="ARBA" id="ARBA00004651"/>
    </source>
</evidence>
<proteinExistence type="predicted"/>
<evidence type="ECO:0000256" key="9">
    <source>
        <dbReference type="ARBA" id="ARBA00022490"/>
    </source>
</evidence>
<dbReference type="GO" id="GO:0046983">
    <property type="term" value="F:protein dimerization activity"/>
    <property type="evidence" value="ECO:0007669"/>
    <property type="project" value="InterPro"/>
</dbReference>
<keyword evidence="13" id="KW-0418">Kinase</keyword>
<feature type="transmembrane region" description="Helical" evidence="21">
    <location>
        <begin position="102"/>
        <end position="124"/>
    </location>
</feature>
<keyword evidence="11 21" id="KW-0812">Transmembrane</keyword>
<dbReference type="Gene3D" id="1.20.5.1930">
    <property type="match status" value="1"/>
</dbReference>
<evidence type="ECO:0000256" key="15">
    <source>
        <dbReference type="ARBA" id="ARBA00023004"/>
    </source>
</evidence>
<evidence type="ECO:0000256" key="19">
    <source>
        <dbReference type="ARBA" id="ARBA00024827"/>
    </source>
</evidence>
<dbReference type="InterPro" id="IPR011712">
    <property type="entry name" value="Sig_transdc_His_kin_sub3_dim/P"/>
</dbReference>
<evidence type="ECO:0000256" key="8">
    <source>
        <dbReference type="ARBA" id="ARBA00022485"/>
    </source>
</evidence>
<dbReference type="PANTHER" id="PTHR24421">
    <property type="entry name" value="NITRATE/NITRITE SENSOR PROTEIN NARX-RELATED"/>
    <property type="match status" value="1"/>
</dbReference>
<dbReference type="SUPFAM" id="SSF55874">
    <property type="entry name" value="ATPase domain of HSP90 chaperone/DNA topoisomerase II/histidine kinase"/>
    <property type="match status" value="1"/>
</dbReference>
<keyword evidence="15" id="KW-0408">Iron</keyword>
<dbReference type="InterPro" id="IPR000014">
    <property type="entry name" value="PAS"/>
</dbReference>
<dbReference type="GO" id="GO:0005886">
    <property type="term" value="C:plasma membrane"/>
    <property type="evidence" value="ECO:0007669"/>
    <property type="project" value="UniProtKB-SubCell"/>
</dbReference>
<comment type="catalytic activity">
    <reaction evidence="1">
        <text>ATP + protein L-histidine = ADP + protein N-phospho-L-histidine.</text>
        <dbReference type="EC" id="2.7.13.3"/>
    </reaction>
</comment>
<evidence type="ECO:0000256" key="14">
    <source>
        <dbReference type="ARBA" id="ARBA00022989"/>
    </source>
</evidence>
<name>A0A839K5S4_9FIRM</name>
<protein>
    <recommendedName>
        <fullName evidence="6">Oxygen sensor histidine kinase NreB</fullName>
        <ecNumber evidence="5">2.7.13.3</ecNumber>
    </recommendedName>
    <alternativeName>
        <fullName evidence="20">Nitrogen regulation protein B</fullName>
    </alternativeName>
</protein>
<dbReference type="AlphaFoldDB" id="A0A839K5S4"/>
<dbReference type="InterPro" id="IPR035965">
    <property type="entry name" value="PAS-like_dom_sf"/>
</dbReference>
<dbReference type="InterPro" id="IPR003594">
    <property type="entry name" value="HATPase_dom"/>
</dbReference>
<keyword evidence="14 21" id="KW-1133">Transmembrane helix</keyword>
<dbReference type="InterPro" id="IPR050482">
    <property type="entry name" value="Sensor_HK_TwoCompSys"/>
</dbReference>
<keyword evidence="18 21" id="KW-0472">Membrane</keyword>
<evidence type="ECO:0000256" key="7">
    <source>
        <dbReference type="ARBA" id="ARBA00022475"/>
    </source>
</evidence>
<dbReference type="Proteomes" id="UP000574276">
    <property type="component" value="Unassembled WGS sequence"/>
</dbReference>
<dbReference type="SUPFAM" id="SSF55785">
    <property type="entry name" value="PYP-like sensor domain (PAS domain)"/>
    <property type="match status" value="1"/>
</dbReference>
<keyword evidence="12" id="KW-0479">Metal-binding</keyword>
<comment type="subcellular location">
    <subcellularLocation>
        <location evidence="4">Cell membrane</location>
        <topology evidence="4">Multi-pass membrane protein</topology>
    </subcellularLocation>
    <subcellularLocation>
        <location evidence="3">Cytoplasm</location>
    </subcellularLocation>
</comment>
<feature type="transmembrane region" description="Helical" evidence="21">
    <location>
        <begin position="181"/>
        <end position="203"/>
    </location>
</feature>
<dbReference type="InterPro" id="IPR031621">
    <property type="entry name" value="HisKA_7TM"/>
</dbReference>
<organism evidence="23 24">
    <name type="scientific">Variimorphobacter saccharofermentans</name>
    <dbReference type="NCBI Taxonomy" id="2755051"/>
    <lineage>
        <taxon>Bacteria</taxon>
        <taxon>Bacillati</taxon>
        <taxon>Bacillota</taxon>
        <taxon>Clostridia</taxon>
        <taxon>Lachnospirales</taxon>
        <taxon>Lachnospiraceae</taxon>
        <taxon>Variimorphobacter</taxon>
    </lineage>
</organism>
<keyword evidence="8" id="KW-0004">4Fe-4S</keyword>
<evidence type="ECO:0000256" key="16">
    <source>
        <dbReference type="ARBA" id="ARBA00023012"/>
    </source>
</evidence>
<dbReference type="Gene3D" id="3.30.450.20">
    <property type="entry name" value="PAS domain"/>
    <property type="match status" value="1"/>
</dbReference>
<evidence type="ECO:0000313" key="23">
    <source>
        <dbReference type="EMBL" id="MBB2184667.1"/>
    </source>
</evidence>
<evidence type="ECO:0000256" key="3">
    <source>
        <dbReference type="ARBA" id="ARBA00004496"/>
    </source>
</evidence>
<dbReference type="Pfam" id="PF07730">
    <property type="entry name" value="HisKA_3"/>
    <property type="match status" value="1"/>
</dbReference>
<evidence type="ECO:0000259" key="22">
    <source>
        <dbReference type="PROSITE" id="PS50109"/>
    </source>
</evidence>
<feature type="transmembrane region" description="Helical" evidence="21">
    <location>
        <begin position="71"/>
        <end position="90"/>
    </location>
</feature>
<evidence type="ECO:0000256" key="17">
    <source>
        <dbReference type="ARBA" id="ARBA00023014"/>
    </source>
</evidence>
<dbReference type="Pfam" id="PF16927">
    <property type="entry name" value="HisKA_7TM"/>
    <property type="match status" value="1"/>
</dbReference>
<dbReference type="InterPro" id="IPR005467">
    <property type="entry name" value="His_kinase_dom"/>
</dbReference>
<dbReference type="PRINTS" id="PR00344">
    <property type="entry name" value="BCTRLSENSOR"/>
</dbReference>
<dbReference type="RefSeq" id="WP_228354230.1">
    <property type="nucleotide sequence ID" value="NZ_JACEGA010000001.1"/>
</dbReference>
<evidence type="ECO:0000256" key="2">
    <source>
        <dbReference type="ARBA" id="ARBA00001966"/>
    </source>
</evidence>
<feature type="transmembrane region" description="Helical" evidence="21">
    <location>
        <begin position="6"/>
        <end position="28"/>
    </location>
</feature>
<evidence type="ECO:0000256" key="18">
    <source>
        <dbReference type="ARBA" id="ARBA00023136"/>
    </source>
</evidence>
<dbReference type="Pfam" id="PF02518">
    <property type="entry name" value="HATPase_c"/>
    <property type="match status" value="1"/>
</dbReference>
<keyword evidence="24" id="KW-1185">Reference proteome</keyword>
<dbReference type="InterPro" id="IPR036890">
    <property type="entry name" value="HATPase_C_sf"/>
</dbReference>
<accession>A0A839K5S4</accession>
<feature type="domain" description="Histidine kinase" evidence="22">
    <location>
        <begin position="363"/>
        <end position="562"/>
    </location>
</feature>
<dbReference type="EC" id="2.7.13.3" evidence="5"/>
<comment type="cofactor">
    <cofactor evidence="2">
        <name>[4Fe-4S] cluster</name>
        <dbReference type="ChEBI" id="CHEBI:49883"/>
    </cofactor>
</comment>
<comment type="function">
    <text evidence="19">Member of the two-component regulatory system NreB/NreC involved in the control of dissimilatory nitrate/nitrite reduction in response to oxygen. NreB functions as a direct oxygen sensor histidine kinase which is autophosphorylated, in the absence of oxygen, probably at the conserved histidine residue, and transfers its phosphate group probably to a conserved aspartate residue of NreC. NreB/NreC activates the expression of the nitrate (narGHJI) and nitrite (nir) reductase operons, as well as the putative nitrate transporter gene narT.</text>
</comment>